<name>A0A2H0UXI3_9BACT</name>
<dbReference type="Proteomes" id="UP000228906">
    <property type="component" value="Unassembled WGS sequence"/>
</dbReference>
<dbReference type="Gene3D" id="3.60.21.10">
    <property type="match status" value="1"/>
</dbReference>
<gene>
    <name evidence="3" type="ORF">COU03_01720</name>
</gene>
<protein>
    <recommendedName>
        <fullName evidence="2">Capsule synthesis protein CapA domain-containing protein</fullName>
    </recommendedName>
</protein>
<sequence>MQKRFWFLAAGVVLAGFAAGVFLFREAGFFTTTDNFLAQIAVLPQVVETATSTNNQDGQDTPSNQATIIFTGDIMLSRGVAKKIKAKQDLTYSFLAVADYLKSADLVFGNLETALLPGREIGLGEMVFRADPKLAKVLYDFNFAVVSLANNHTMNFGRVGLGQTLQNLLAEGVDYAGAGLSALEAYNPVVIHRNGLTFAFLAYTDNDVVPFSYFATATTTGVAYMDIAKMQKAIKTARERADLVIVSMHAGNEYKSYPNIRQTNFARAAVDAGADLVIGHHPHVVQTAEQYKGKYIFYSLGNFIFDQRTEATKEGLALKVFFTKDGIAKIEPQAIYIKDFSQPTLLSGQQAQKVISRLKIVLDQ</sequence>
<dbReference type="InterPro" id="IPR052169">
    <property type="entry name" value="CW_Biosynth-Accessory"/>
</dbReference>
<reference evidence="4" key="1">
    <citation type="submission" date="2017-09" db="EMBL/GenBank/DDBJ databases">
        <title>Depth-based differentiation of microbial function through sediment-hosted aquifers and enrichment of novel symbionts in the deep terrestrial subsurface.</title>
        <authorList>
            <person name="Probst A.J."/>
            <person name="Ladd B."/>
            <person name="Jarett J.K."/>
            <person name="Geller-Mcgrath D.E."/>
            <person name="Sieber C.M.K."/>
            <person name="Emerson J.B."/>
            <person name="Anantharaman K."/>
            <person name="Thomas B.C."/>
            <person name="Malmstrom R."/>
            <person name="Stieglmeier M."/>
            <person name="Klingl A."/>
            <person name="Woyke T."/>
            <person name="Ryan C.M."/>
            <person name="Banfield J.F."/>
        </authorList>
    </citation>
    <scope>NUCLEOTIDE SEQUENCE [LARGE SCALE GENOMIC DNA]</scope>
</reference>
<comment type="caution">
    <text evidence="3">The sequence shown here is derived from an EMBL/GenBank/DDBJ whole genome shotgun (WGS) entry which is preliminary data.</text>
</comment>
<dbReference type="AlphaFoldDB" id="A0A2H0UXI3"/>
<comment type="similarity">
    <text evidence="1">Belongs to the CapA family.</text>
</comment>
<proteinExistence type="inferred from homology"/>
<evidence type="ECO:0000259" key="2">
    <source>
        <dbReference type="SMART" id="SM00854"/>
    </source>
</evidence>
<dbReference type="SUPFAM" id="SSF56300">
    <property type="entry name" value="Metallo-dependent phosphatases"/>
    <property type="match status" value="1"/>
</dbReference>
<dbReference type="PANTHER" id="PTHR33393">
    <property type="entry name" value="POLYGLUTAMINE SYNTHESIS ACCESSORY PROTEIN RV0574C-RELATED"/>
    <property type="match status" value="1"/>
</dbReference>
<dbReference type="CDD" id="cd07381">
    <property type="entry name" value="MPP_CapA"/>
    <property type="match status" value="1"/>
</dbReference>
<evidence type="ECO:0000256" key="1">
    <source>
        <dbReference type="ARBA" id="ARBA00005662"/>
    </source>
</evidence>
<evidence type="ECO:0000313" key="3">
    <source>
        <dbReference type="EMBL" id="PIR91551.1"/>
    </source>
</evidence>
<evidence type="ECO:0000313" key="4">
    <source>
        <dbReference type="Proteomes" id="UP000228906"/>
    </source>
</evidence>
<dbReference type="EMBL" id="PFAV01000030">
    <property type="protein sequence ID" value="PIR91551.1"/>
    <property type="molecule type" value="Genomic_DNA"/>
</dbReference>
<accession>A0A2H0UXI3</accession>
<dbReference type="InterPro" id="IPR029052">
    <property type="entry name" value="Metallo-depent_PP-like"/>
</dbReference>
<dbReference type="Pfam" id="PF09587">
    <property type="entry name" value="PGA_cap"/>
    <property type="match status" value="1"/>
</dbReference>
<dbReference type="PANTHER" id="PTHR33393:SF13">
    <property type="entry name" value="PGA BIOSYNTHESIS PROTEIN CAPA"/>
    <property type="match status" value="1"/>
</dbReference>
<feature type="domain" description="Capsule synthesis protein CapA" evidence="2">
    <location>
        <begin position="67"/>
        <end position="307"/>
    </location>
</feature>
<organism evidence="3 4">
    <name type="scientific">bacterium (Candidatus Gribaldobacteria) CG10_big_fil_rev_8_21_14_0_10_41_12</name>
    <dbReference type="NCBI Taxonomy" id="2014277"/>
    <lineage>
        <taxon>Bacteria</taxon>
        <taxon>Candidatus Gribaldobacteria</taxon>
    </lineage>
</organism>
<dbReference type="InterPro" id="IPR019079">
    <property type="entry name" value="Capsule_synth_CapA"/>
</dbReference>
<dbReference type="SMART" id="SM00854">
    <property type="entry name" value="PGA_cap"/>
    <property type="match status" value="1"/>
</dbReference>